<evidence type="ECO:0000259" key="5">
    <source>
        <dbReference type="PROSITE" id="PS50111"/>
    </source>
</evidence>
<evidence type="ECO:0000256" key="3">
    <source>
        <dbReference type="PROSITE-ProRule" id="PRU00284"/>
    </source>
</evidence>
<organism evidence="7 8">
    <name type="scientific">Viridibacterium curvum</name>
    <dbReference type="NCBI Taxonomy" id="1101404"/>
    <lineage>
        <taxon>Bacteria</taxon>
        <taxon>Pseudomonadati</taxon>
        <taxon>Pseudomonadota</taxon>
        <taxon>Betaproteobacteria</taxon>
        <taxon>Rhodocyclales</taxon>
        <taxon>Rhodocyclaceae</taxon>
        <taxon>Viridibacterium</taxon>
    </lineage>
</organism>
<accession>A0ABP9QI39</accession>
<evidence type="ECO:0000259" key="6">
    <source>
        <dbReference type="PROSITE" id="PS50885"/>
    </source>
</evidence>
<protein>
    <submittedName>
        <fullName evidence="7">Methyl-accepting chemotaxis protein</fullName>
    </submittedName>
</protein>
<dbReference type="Pfam" id="PF00015">
    <property type="entry name" value="MCPsignal"/>
    <property type="match status" value="1"/>
</dbReference>
<dbReference type="PROSITE" id="PS50111">
    <property type="entry name" value="CHEMOTAXIS_TRANSDUC_2"/>
    <property type="match status" value="1"/>
</dbReference>
<keyword evidence="4" id="KW-0812">Transmembrane</keyword>
<comment type="caution">
    <text evidence="7">The sequence shown here is derived from an EMBL/GenBank/DDBJ whole genome shotgun (WGS) entry which is preliminary data.</text>
</comment>
<dbReference type="SUPFAM" id="SSF58104">
    <property type="entry name" value="Methyl-accepting chemotaxis protein (MCP) signaling domain"/>
    <property type="match status" value="1"/>
</dbReference>
<evidence type="ECO:0000256" key="4">
    <source>
        <dbReference type="SAM" id="Phobius"/>
    </source>
</evidence>
<dbReference type="SMART" id="SM00304">
    <property type="entry name" value="HAMP"/>
    <property type="match status" value="2"/>
</dbReference>
<feature type="transmembrane region" description="Helical" evidence="4">
    <location>
        <begin position="7"/>
        <end position="29"/>
    </location>
</feature>
<comment type="similarity">
    <text evidence="2">Belongs to the methyl-accepting chemotaxis (MCP) protein family.</text>
</comment>
<keyword evidence="4" id="KW-0472">Membrane</keyword>
<feature type="transmembrane region" description="Helical" evidence="4">
    <location>
        <begin position="183"/>
        <end position="205"/>
    </location>
</feature>
<feature type="domain" description="HAMP" evidence="6">
    <location>
        <begin position="207"/>
        <end position="259"/>
    </location>
</feature>
<dbReference type="EMBL" id="BAABLD010000007">
    <property type="protein sequence ID" value="GAA5162326.1"/>
    <property type="molecule type" value="Genomic_DNA"/>
</dbReference>
<dbReference type="Gene3D" id="1.10.287.950">
    <property type="entry name" value="Methyl-accepting chemotaxis protein"/>
    <property type="match status" value="1"/>
</dbReference>
<dbReference type="PANTHER" id="PTHR32089">
    <property type="entry name" value="METHYL-ACCEPTING CHEMOTAXIS PROTEIN MCPB"/>
    <property type="match status" value="1"/>
</dbReference>
<feature type="domain" description="Methyl-accepting transducer" evidence="5">
    <location>
        <begin position="264"/>
        <end position="500"/>
    </location>
</feature>
<evidence type="ECO:0000313" key="8">
    <source>
        <dbReference type="Proteomes" id="UP001500547"/>
    </source>
</evidence>
<keyword evidence="8" id="KW-1185">Reference proteome</keyword>
<evidence type="ECO:0000313" key="7">
    <source>
        <dbReference type="EMBL" id="GAA5162326.1"/>
    </source>
</evidence>
<evidence type="ECO:0000256" key="1">
    <source>
        <dbReference type="ARBA" id="ARBA00023224"/>
    </source>
</evidence>
<proteinExistence type="inferred from homology"/>
<keyword evidence="4" id="KW-1133">Transmembrane helix</keyword>
<dbReference type="Proteomes" id="UP001500547">
    <property type="component" value="Unassembled WGS sequence"/>
</dbReference>
<reference evidence="8" key="1">
    <citation type="journal article" date="2019" name="Int. J. Syst. Evol. Microbiol.">
        <title>The Global Catalogue of Microorganisms (GCM) 10K type strain sequencing project: providing services to taxonomists for standard genome sequencing and annotation.</title>
        <authorList>
            <consortium name="The Broad Institute Genomics Platform"/>
            <consortium name="The Broad Institute Genome Sequencing Center for Infectious Disease"/>
            <person name="Wu L."/>
            <person name="Ma J."/>
        </authorList>
    </citation>
    <scope>NUCLEOTIDE SEQUENCE [LARGE SCALE GENOMIC DNA]</scope>
    <source>
        <strain evidence="8">JCM 18715</strain>
    </source>
</reference>
<dbReference type="Pfam" id="PF00672">
    <property type="entry name" value="HAMP"/>
    <property type="match status" value="1"/>
</dbReference>
<dbReference type="InterPro" id="IPR003660">
    <property type="entry name" value="HAMP_dom"/>
</dbReference>
<gene>
    <name evidence="7" type="ORF">GCM10025770_12840</name>
</gene>
<name>A0ABP9QI39_9RHOO</name>
<sequence length="536" mass="56257">MKIVHRMLIAPMCCVAMIFAVGIATGYALRNTSNALENLFENQFTGVQQATAIETELLSVHAAAYAMFTALDGLSEKKAAERLRALNDRLDAVRAKLPTPDAGAQEDSLGMLEKLARHVVAYQKALNTAIDMASMDANMGRSGMQTADDKFKLVSATVAARVQLEVEAAREGYQSALSVRNTAYMVCGLLFVVAVVAAVMLSTYMAGAIAKPVHSAIMVAKRIAGGDLTQPVAPGANDEVGQLVGALSSMQDSLRQMISSASRSALELESASRDMAQAADVVSGNVGRQSDALSSAAAVVEELTVSIAHVSDSASAVTDVAEQTSRTAEQGVSLVMKVTDEVRGIATTVDATAASMEALRESANQISGIANVIREIADQTNLLALNAAIEAARAGESGRGFAVVADEVRKLAEKTSNATQDIKQVIERIQTQSVSAATEMGAARSRVDAGAQLMEQLRDPLHAIEIGANEAMMRMRELSVAAREQSAASDSIAQNMENIASMGSDNAGSAQRCQTTATALQGLSRQLSDGIGKFRV</sequence>
<dbReference type="CDD" id="cd11386">
    <property type="entry name" value="MCP_signal"/>
    <property type="match status" value="1"/>
</dbReference>
<dbReference type="PANTHER" id="PTHR32089:SF112">
    <property type="entry name" value="LYSOZYME-LIKE PROTEIN-RELATED"/>
    <property type="match status" value="1"/>
</dbReference>
<dbReference type="InterPro" id="IPR004089">
    <property type="entry name" value="MCPsignal_dom"/>
</dbReference>
<evidence type="ECO:0000256" key="2">
    <source>
        <dbReference type="ARBA" id="ARBA00029447"/>
    </source>
</evidence>
<dbReference type="SMART" id="SM00283">
    <property type="entry name" value="MA"/>
    <property type="match status" value="1"/>
</dbReference>
<dbReference type="CDD" id="cd06225">
    <property type="entry name" value="HAMP"/>
    <property type="match status" value="1"/>
</dbReference>
<dbReference type="RefSeq" id="WP_345532053.1">
    <property type="nucleotide sequence ID" value="NZ_BAABLD010000007.1"/>
</dbReference>
<keyword evidence="1 3" id="KW-0807">Transducer</keyword>
<dbReference type="PROSITE" id="PS50885">
    <property type="entry name" value="HAMP"/>
    <property type="match status" value="1"/>
</dbReference>